<sequence>MASLKYLKLLQSVFEKLIHGCFNRPELDALSDSLVCVRSKLRALIPLGAIRDASLENALKRVANVDGISHRLQETLTALERLMAADAFPTLADGFDLLLKSAASTIDDLGIALGRLVPDEPLASFSKAQKYLATFPEFDPFRYRGHANDVFDAISGYWEECKMLPCGGQHKALLFLSANQTQELLFDLLFNREKPGLPPWGECIISGPKEEPEFSFKFVPDLDPGVGRCSRVLDDCLMLDFFTPIDKRPDVRVTLGREALVCKTRPEVENATLASLGDIFLQIDEPVTWSSEIKVIMALLFAYNTLAFSGTSWLPRGISKHGIYFLQDGRGLYLEPMFSSYKEIGGEDTTLYFEETKRHDDPRRFALGVVLTELWKEEGWETKLDDPPRPNQDSANVFSATRAMLRNATWNNHLSFASAINACVEPRNLPNTQRPSFDDESYQDFLKRRILEPLLEELLDIPDLSPKFLRSFLQDKMAPSVQTVSLPKGDLINLLYMKSTSKQWQTQRALALLKEFHETVNRFFVAESSNSTQDLLPVGNHSRVGIAILDTGLDINHASFQKLLPEMKFRNFMEQANCEKFSDRSTPESCRDSHGHGTFIAGIIKLICRISKIHVGKIAEEPRAARHPKDFAETVARAIKFACDEWQVAVINLSFGFPCWTEDLKPMRDALEYAKSVNVLVLAASHNFGNSWPSPWPAKAVDLVIPITSAGIDGKLSSSAKQPISGFPAIMALGEHITSDWASTRSRGRHFTDQVLGGASFATPMVVCMAALALYVVGAVKTEHPQSDIVKDLRTLDVMKYVLAKEFVENPESKDDLRYVKPMFLFSKDYSLVDVAETIRATVKKKKKRL</sequence>
<evidence type="ECO:0000256" key="2">
    <source>
        <dbReference type="ARBA" id="ARBA00022670"/>
    </source>
</evidence>
<dbReference type="PANTHER" id="PTHR43806">
    <property type="entry name" value="PEPTIDASE S8"/>
    <property type="match status" value="1"/>
</dbReference>
<reference evidence="9 10" key="1">
    <citation type="journal article" date="2015" name="BMC Genomics">
        <title>The genome of the truffle-parasite Tolypocladium ophioglossoides and the evolution of antifungal peptaibiotics.</title>
        <authorList>
            <person name="Quandt C.A."/>
            <person name="Bushley K.E."/>
            <person name="Spatafora J.W."/>
        </authorList>
    </citation>
    <scope>NUCLEOTIDE SEQUENCE [LARGE SCALE GENOMIC DNA]</scope>
    <source>
        <strain evidence="9 10">CBS 100239</strain>
    </source>
</reference>
<evidence type="ECO:0000256" key="1">
    <source>
        <dbReference type="ARBA" id="ARBA00011073"/>
    </source>
</evidence>
<keyword evidence="6" id="KW-1133">Transmembrane helix</keyword>
<dbReference type="InterPro" id="IPR036852">
    <property type="entry name" value="Peptidase_S8/S53_dom_sf"/>
</dbReference>
<evidence type="ECO:0000313" key="9">
    <source>
        <dbReference type="EMBL" id="KND87303.1"/>
    </source>
</evidence>
<evidence type="ECO:0000313" key="10">
    <source>
        <dbReference type="Proteomes" id="UP000036947"/>
    </source>
</evidence>
<feature type="domain" description="Peptidase S8/S53" evidence="7">
    <location>
        <begin position="544"/>
        <end position="775"/>
    </location>
</feature>
<feature type="transmembrane region" description="Helical" evidence="6">
    <location>
        <begin position="755"/>
        <end position="777"/>
    </location>
</feature>
<accession>A0A0L0MZH7</accession>
<evidence type="ECO:0000259" key="8">
    <source>
        <dbReference type="Pfam" id="PF24476"/>
    </source>
</evidence>
<dbReference type="Pfam" id="PF24476">
    <property type="entry name" value="DUF7580"/>
    <property type="match status" value="1"/>
</dbReference>
<dbReference type="PRINTS" id="PR00723">
    <property type="entry name" value="SUBTILISIN"/>
</dbReference>
<dbReference type="OrthoDB" id="4928262at2759"/>
<evidence type="ECO:0000256" key="5">
    <source>
        <dbReference type="PROSITE-ProRule" id="PRU01240"/>
    </source>
</evidence>
<dbReference type="AlphaFoldDB" id="A0A0L0MZH7"/>
<dbReference type="InterPro" id="IPR000209">
    <property type="entry name" value="Peptidase_S8/S53_dom"/>
</dbReference>
<comment type="caution">
    <text evidence="9">The sequence shown here is derived from an EMBL/GenBank/DDBJ whole genome shotgun (WGS) entry which is preliminary data.</text>
</comment>
<keyword evidence="2 5" id="KW-0645">Protease</keyword>
<feature type="active site" description="Charge relay system" evidence="5">
    <location>
        <position position="760"/>
    </location>
</feature>
<comment type="similarity">
    <text evidence="1 5">Belongs to the peptidase S8 family.</text>
</comment>
<dbReference type="PROSITE" id="PS51892">
    <property type="entry name" value="SUBTILASE"/>
    <property type="match status" value="1"/>
</dbReference>
<dbReference type="InterPro" id="IPR050131">
    <property type="entry name" value="Peptidase_S8_subtilisin-like"/>
</dbReference>
<feature type="domain" description="DUF7580" evidence="8">
    <location>
        <begin position="142"/>
        <end position="458"/>
    </location>
</feature>
<keyword evidence="4 5" id="KW-0720">Serine protease</keyword>
<dbReference type="InterPro" id="IPR056002">
    <property type="entry name" value="DUF7580"/>
</dbReference>
<dbReference type="SUPFAM" id="SSF52743">
    <property type="entry name" value="Subtilisin-like"/>
    <property type="match status" value="1"/>
</dbReference>
<keyword evidence="3 5" id="KW-0378">Hydrolase</keyword>
<evidence type="ECO:0000259" key="7">
    <source>
        <dbReference type="Pfam" id="PF00082"/>
    </source>
</evidence>
<dbReference type="InterPro" id="IPR015500">
    <property type="entry name" value="Peptidase_S8_subtilisin-rel"/>
</dbReference>
<feature type="active site" description="Charge relay system" evidence="5">
    <location>
        <position position="596"/>
    </location>
</feature>
<name>A0A0L0MZH7_TOLOC</name>
<gene>
    <name evidence="9" type="ORF">TOPH_08029</name>
</gene>
<protein>
    <submittedName>
        <fullName evidence="9">Uncharacterized protein</fullName>
    </submittedName>
</protein>
<dbReference type="Proteomes" id="UP000036947">
    <property type="component" value="Unassembled WGS sequence"/>
</dbReference>
<dbReference type="EMBL" id="LFRF01000038">
    <property type="protein sequence ID" value="KND87303.1"/>
    <property type="molecule type" value="Genomic_DNA"/>
</dbReference>
<dbReference type="CDD" id="cd00306">
    <property type="entry name" value="Peptidases_S8_S53"/>
    <property type="match status" value="1"/>
</dbReference>
<evidence type="ECO:0000256" key="6">
    <source>
        <dbReference type="SAM" id="Phobius"/>
    </source>
</evidence>
<dbReference type="Pfam" id="PF00082">
    <property type="entry name" value="Peptidase_S8"/>
    <property type="match status" value="1"/>
</dbReference>
<evidence type="ECO:0000256" key="3">
    <source>
        <dbReference type="ARBA" id="ARBA00022801"/>
    </source>
</evidence>
<feature type="active site" description="Charge relay system" evidence="5">
    <location>
        <position position="550"/>
    </location>
</feature>
<dbReference type="PANTHER" id="PTHR43806:SF11">
    <property type="entry name" value="CEREVISIN-RELATED"/>
    <property type="match status" value="1"/>
</dbReference>
<proteinExistence type="inferred from homology"/>
<dbReference type="GO" id="GO:0004252">
    <property type="term" value="F:serine-type endopeptidase activity"/>
    <property type="evidence" value="ECO:0007669"/>
    <property type="project" value="UniProtKB-UniRule"/>
</dbReference>
<dbReference type="GO" id="GO:0006508">
    <property type="term" value="P:proteolysis"/>
    <property type="evidence" value="ECO:0007669"/>
    <property type="project" value="UniProtKB-KW"/>
</dbReference>
<dbReference type="Gene3D" id="3.40.50.200">
    <property type="entry name" value="Peptidase S8/S53 domain"/>
    <property type="match status" value="1"/>
</dbReference>
<evidence type="ECO:0000256" key="4">
    <source>
        <dbReference type="ARBA" id="ARBA00022825"/>
    </source>
</evidence>
<organism evidence="9 10">
    <name type="scientific">Tolypocladium ophioglossoides (strain CBS 100239)</name>
    <name type="common">Snaketongue truffleclub</name>
    <name type="synonym">Elaphocordyceps ophioglossoides</name>
    <dbReference type="NCBI Taxonomy" id="1163406"/>
    <lineage>
        <taxon>Eukaryota</taxon>
        <taxon>Fungi</taxon>
        <taxon>Dikarya</taxon>
        <taxon>Ascomycota</taxon>
        <taxon>Pezizomycotina</taxon>
        <taxon>Sordariomycetes</taxon>
        <taxon>Hypocreomycetidae</taxon>
        <taxon>Hypocreales</taxon>
        <taxon>Ophiocordycipitaceae</taxon>
        <taxon>Tolypocladium</taxon>
    </lineage>
</organism>
<keyword evidence="10" id="KW-1185">Reference proteome</keyword>
<keyword evidence="6" id="KW-0812">Transmembrane</keyword>
<dbReference type="STRING" id="1163406.A0A0L0MZH7"/>
<keyword evidence="6" id="KW-0472">Membrane</keyword>